<gene>
    <name evidence="5" type="primary">sugC</name>
    <name evidence="5" type="ORF">ABG79_01464</name>
</gene>
<dbReference type="NCBIfam" id="NF008653">
    <property type="entry name" value="PRK11650.1"/>
    <property type="match status" value="1"/>
</dbReference>
<dbReference type="STRING" id="908809.ABG79_01464"/>
<dbReference type="PATRIC" id="fig|908809.3.peg.1469"/>
<evidence type="ECO:0000256" key="2">
    <source>
        <dbReference type="ARBA" id="ARBA00022741"/>
    </source>
</evidence>
<dbReference type="PANTHER" id="PTHR43875:SF1">
    <property type="entry name" value="OSMOPROTECTIVE COMPOUNDS UPTAKE ATP-BINDING PROTEIN GGTA"/>
    <property type="match status" value="1"/>
</dbReference>
<dbReference type="InterPro" id="IPR047641">
    <property type="entry name" value="ABC_transpr_MalK/UgpC-like"/>
</dbReference>
<dbReference type="GO" id="GO:0140359">
    <property type="term" value="F:ABC-type transporter activity"/>
    <property type="evidence" value="ECO:0007669"/>
    <property type="project" value="InterPro"/>
</dbReference>
<sequence length="369" mass="41422">MAKVLLKNVYKVYPGNVTAVKDVNLDIEDKEFVVLVGPSGCGKSTTLRMIAGLEEISSGELYIGDKLMNDVAPKDRDIAMVFQNYALYPHMSVYENMAFGLKLRKVPKDVIDKKVREAAKILDIEHLLDRKPKALSGGQRQRVALGRAIVREPKVFLMDEPLSNLDAKLRVQMRTEISKLHKRLNTTFIYVTHDQTEAMTMGTKIVVMKDGVIQQIAAPQDIYENPANLFVAGFIGSPQMNFIDARIEKEGDTLFVVFGKVKLPIPESKRNVIIEKGYVGKEVIFGIRPENIDDSTDFVSAHSESIIEAKVDVMEHMGSETYLYLVCEGKNITARVEPTTKAKVDELLKIALDMNKMHLFDKETELAIC</sequence>
<keyword evidence="6" id="KW-1185">Reference proteome</keyword>
<dbReference type="Pfam" id="PF17912">
    <property type="entry name" value="OB_MalK"/>
    <property type="match status" value="1"/>
</dbReference>
<keyword evidence="3 5" id="KW-0067">ATP-binding</keyword>
<dbReference type="InterPro" id="IPR012340">
    <property type="entry name" value="NA-bd_OB-fold"/>
</dbReference>
<dbReference type="InterPro" id="IPR027417">
    <property type="entry name" value="P-loop_NTPase"/>
</dbReference>
<dbReference type="GO" id="GO:0016887">
    <property type="term" value="F:ATP hydrolysis activity"/>
    <property type="evidence" value="ECO:0007669"/>
    <property type="project" value="InterPro"/>
</dbReference>
<protein>
    <submittedName>
        <fullName evidence="5">Trehalose import ATP-binding protein SugC</fullName>
        <ecNumber evidence="5">3.6.3.-</ecNumber>
    </submittedName>
</protein>
<dbReference type="SUPFAM" id="SSF52540">
    <property type="entry name" value="P-loop containing nucleoside triphosphate hydrolases"/>
    <property type="match status" value="1"/>
</dbReference>
<dbReference type="OrthoDB" id="9802264at2"/>
<dbReference type="Gene3D" id="3.40.50.300">
    <property type="entry name" value="P-loop containing nucleotide triphosphate hydrolases"/>
    <property type="match status" value="1"/>
</dbReference>
<dbReference type="SUPFAM" id="SSF50331">
    <property type="entry name" value="MOP-like"/>
    <property type="match status" value="1"/>
</dbReference>
<dbReference type="InterPro" id="IPR003593">
    <property type="entry name" value="AAA+_ATPase"/>
</dbReference>
<dbReference type="InterPro" id="IPR040582">
    <property type="entry name" value="OB_MalK-like"/>
</dbReference>
<dbReference type="RefSeq" id="WP_057978638.1">
    <property type="nucleotide sequence ID" value="NZ_LKHP01000007.1"/>
</dbReference>
<dbReference type="PROSITE" id="PS00211">
    <property type="entry name" value="ABC_TRANSPORTER_1"/>
    <property type="match status" value="1"/>
</dbReference>
<feature type="domain" description="ABC transporter" evidence="4">
    <location>
        <begin position="4"/>
        <end position="235"/>
    </location>
</feature>
<organism evidence="5 6">
    <name type="scientific">Caloramator mitchellensis</name>
    <dbReference type="NCBI Taxonomy" id="908809"/>
    <lineage>
        <taxon>Bacteria</taxon>
        <taxon>Bacillati</taxon>
        <taxon>Bacillota</taxon>
        <taxon>Clostridia</taxon>
        <taxon>Eubacteriales</taxon>
        <taxon>Clostridiaceae</taxon>
        <taxon>Caloramator</taxon>
    </lineage>
</organism>
<dbReference type="EC" id="3.6.3.-" evidence="5"/>
<dbReference type="InterPro" id="IPR015855">
    <property type="entry name" value="ABC_transpr_MalK-like"/>
</dbReference>
<evidence type="ECO:0000313" key="6">
    <source>
        <dbReference type="Proteomes" id="UP000052015"/>
    </source>
</evidence>
<dbReference type="FunFam" id="3.40.50.300:FF:000042">
    <property type="entry name" value="Maltose/maltodextrin ABC transporter, ATP-binding protein"/>
    <property type="match status" value="1"/>
</dbReference>
<comment type="caution">
    <text evidence="5">The sequence shown here is derived from an EMBL/GenBank/DDBJ whole genome shotgun (WGS) entry which is preliminary data.</text>
</comment>
<dbReference type="Proteomes" id="UP000052015">
    <property type="component" value="Unassembled WGS sequence"/>
</dbReference>
<name>A0A0R3JTA4_CALMK</name>
<keyword evidence="1" id="KW-0813">Transport</keyword>
<evidence type="ECO:0000256" key="1">
    <source>
        <dbReference type="ARBA" id="ARBA00022448"/>
    </source>
</evidence>
<dbReference type="Gene3D" id="2.40.50.100">
    <property type="match status" value="1"/>
</dbReference>
<dbReference type="Gene3D" id="2.40.50.140">
    <property type="entry name" value="Nucleic acid-binding proteins"/>
    <property type="match status" value="1"/>
</dbReference>
<keyword evidence="2" id="KW-0547">Nucleotide-binding</keyword>
<dbReference type="GO" id="GO:0008643">
    <property type="term" value="P:carbohydrate transport"/>
    <property type="evidence" value="ECO:0007669"/>
    <property type="project" value="InterPro"/>
</dbReference>
<dbReference type="PROSITE" id="PS50893">
    <property type="entry name" value="ABC_TRANSPORTER_2"/>
    <property type="match status" value="1"/>
</dbReference>
<evidence type="ECO:0000313" key="5">
    <source>
        <dbReference type="EMBL" id="KRQ86712.1"/>
    </source>
</evidence>
<keyword evidence="5" id="KW-0378">Hydrolase</keyword>
<dbReference type="InterPro" id="IPR008995">
    <property type="entry name" value="Mo/tungstate-bd_C_term_dom"/>
</dbReference>
<dbReference type="SMART" id="SM00382">
    <property type="entry name" value="AAA"/>
    <property type="match status" value="1"/>
</dbReference>
<dbReference type="Pfam" id="PF00005">
    <property type="entry name" value="ABC_tran"/>
    <property type="match status" value="1"/>
</dbReference>
<dbReference type="CDD" id="cd03301">
    <property type="entry name" value="ABC_MalK_N"/>
    <property type="match status" value="1"/>
</dbReference>
<accession>A0A0R3JTA4</accession>
<dbReference type="PANTHER" id="PTHR43875">
    <property type="entry name" value="MALTODEXTRIN IMPORT ATP-BINDING PROTEIN MSMX"/>
    <property type="match status" value="1"/>
</dbReference>
<dbReference type="InterPro" id="IPR017871">
    <property type="entry name" value="ABC_transporter-like_CS"/>
</dbReference>
<dbReference type="AlphaFoldDB" id="A0A0R3JTA4"/>
<proteinExistence type="predicted"/>
<dbReference type="GO" id="GO:0055052">
    <property type="term" value="C:ATP-binding cassette (ABC) transporter complex, substrate-binding subunit-containing"/>
    <property type="evidence" value="ECO:0007669"/>
    <property type="project" value="TreeGrafter"/>
</dbReference>
<dbReference type="InterPro" id="IPR003439">
    <property type="entry name" value="ABC_transporter-like_ATP-bd"/>
</dbReference>
<dbReference type="EMBL" id="LKHP01000007">
    <property type="protein sequence ID" value="KRQ86712.1"/>
    <property type="molecule type" value="Genomic_DNA"/>
</dbReference>
<evidence type="ECO:0000256" key="3">
    <source>
        <dbReference type="ARBA" id="ARBA00022840"/>
    </source>
</evidence>
<evidence type="ECO:0000259" key="4">
    <source>
        <dbReference type="PROSITE" id="PS50893"/>
    </source>
</evidence>
<dbReference type="GO" id="GO:0005524">
    <property type="term" value="F:ATP binding"/>
    <property type="evidence" value="ECO:0007669"/>
    <property type="project" value="UniProtKB-KW"/>
</dbReference>
<reference evidence="5 6" key="1">
    <citation type="submission" date="2015-09" db="EMBL/GenBank/DDBJ databases">
        <title>Draft genome sequence of a Caloramator mitchellensis, a moderate thermophile from the Great Artesian Basin of Australia.</title>
        <authorList>
            <person name="Patel B.K."/>
        </authorList>
    </citation>
    <scope>NUCLEOTIDE SEQUENCE [LARGE SCALE GENOMIC DNA]</scope>
    <source>
        <strain evidence="5 6">VF08</strain>
    </source>
</reference>